<evidence type="ECO:0000256" key="5">
    <source>
        <dbReference type="ARBA" id="ARBA00022989"/>
    </source>
</evidence>
<keyword evidence="17" id="KW-1185">Reference proteome</keyword>
<evidence type="ECO:0000256" key="13">
    <source>
        <dbReference type="SAM" id="MobiDB-lite"/>
    </source>
</evidence>
<keyword evidence="3" id="KW-1003">Cell membrane</keyword>
<feature type="transmembrane region" description="Helical" evidence="14">
    <location>
        <begin position="228"/>
        <end position="249"/>
    </location>
</feature>
<dbReference type="SMART" id="SM01381">
    <property type="entry name" value="7TM_GPCR_Srsx"/>
    <property type="match status" value="1"/>
</dbReference>
<comment type="similarity">
    <text evidence="2 12">Belongs to the G-protein coupled receptor 1 family.</text>
</comment>
<dbReference type="GO" id="GO:0005886">
    <property type="term" value="C:plasma membrane"/>
    <property type="evidence" value="ECO:0007669"/>
    <property type="project" value="UniProtKB-SubCell"/>
</dbReference>
<dbReference type="Gene3D" id="1.20.1070.10">
    <property type="entry name" value="Rhodopsin 7-helix transmembrane proteins"/>
    <property type="match status" value="1"/>
</dbReference>
<evidence type="ECO:0000256" key="1">
    <source>
        <dbReference type="ARBA" id="ARBA00004651"/>
    </source>
</evidence>
<evidence type="ECO:0000256" key="3">
    <source>
        <dbReference type="ARBA" id="ARBA00022475"/>
    </source>
</evidence>
<accession>A0AA39F9F1</accession>
<keyword evidence="6 12" id="KW-0297">G-protein coupled receptor</keyword>
<protein>
    <recommendedName>
        <fullName evidence="15">G-protein coupled receptors family 1 profile domain-containing protein</fullName>
    </recommendedName>
</protein>
<organism evidence="16 17">
    <name type="scientific">Microctonus aethiopoides</name>
    <dbReference type="NCBI Taxonomy" id="144406"/>
    <lineage>
        <taxon>Eukaryota</taxon>
        <taxon>Metazoa</taxon>
        <taxon>Ecdysozoa</taxon>
        <taxon>Arthropoda</taxon>
        <taxon>Hexapoda</taxon>
        <taxon>Insecta</taxon>
        <taxon>Pterygota</taxon>
        <taxon>Neoptera</taxon>
        <taxon>Endopterygota</taxon>
        <taxon>Hymenoptera</taxon>
        <taxon>Apocrita</taxon>
        <taxon>Ichneumonoidea</taxon>
        <taxon>Braconidae</taxon>
        <taxon>Euphorinae</taxon>
        <taxon>Microctonus</taxon>
    </lineage>
</organism>
<evidence type="ECO:0000256" key="6">
    <source>
        <dbReference type="ARBA" id="ARBA00023040"/>
    </source>
</evidence>
<dbReference type="PRINTS" id="PR00237">
    <property type="entry name" value="GPCRRHODOPSN"/>
</dbReference>
<feature type="transmembrane region" description="Helical" evidence="14">
    <location>
        <begin position="175"/>
        <end position="195"/>
    </location>
</feature>
<keyword evidence="8" id="KW-1015">Disulfide bond</keyword>
<dbReference type="InterPro" id="IPR005390">
    <property type="entry name" value="NeuromedU_rcpt"/>
</dbReference>
<dbReference type="AlphaFoldDB" id="A0AA39F9F1"/>
<comment type="caution">
    <text evidence="16">The sequence shown here is derived from an EMBL/GenBank/DDBJ whole genome shotgun (WGS) entry which is preliminary data.</text>
</comment>
<keyword evidence="10" id="KW-0325">Glycoprotein</keyword>
<evidence type="ECO:0000256" key="10">
    <source>
        <dbReference type="ARBA" id="ARBA00023180"/>
    </source>
</evidence>
<keyword evidence="9 12" id="KW-0675">Receptor</keyword>
<dbReference type="EMBL" id="JAQQBS010001422">
    <property type="protein sequence ID" value="KAK0165375.1"/>
    <property type="molecule type" value="Genomic_DNA"/>
</dbReference>
<dbReference type="PRINTS" id="PR01565">
    <property type="entry name" value="NEUROMEDINUR"/>
</dbReference>
<sequence length="587" mass="65880">MMEESMTTSELMTNAIWNLTELTTSSSSSSSSSTFHVSSTDAAYRIFGARRDAMHIVLPVTIIYLLIFLTGTIGNVSTCIIIVRNKSMHTATNYYLFSLAVSDLLLLISGLPAEIYLVWSKYPYVFGEEFCIIRGLAAECSANASVLTITAFTAERYVAICHPFLSHKMSKLSRAIKLILIIWLVALCFAIPQALQFGIVEHLHISPDAVVCTLKTIVIQHSFEMSTLLFFFMPMTVITVLYVMIGIKLKKSDMMKKRNMRNQGCGGTVENRKKRWNCRHQTGKSSRRVLKMLVAVVVAFFICWAPFHVQRLIAIYGTGSDHVTSKSKWMQFLYILFTYLSGVMYYVSTTINPILYNIMSNKFREAFRETLSKSCGGVKSSGEQNDQRSFSSPSRSHQRNAGNFGSRSIMTGGTAIARDCSECSGHSGRDETRRQSSLVVGDSEVMSKLLTKELNRVADAESTSLTADNTSRIDLIPIRKLSPIEQSENAQVYKDNDRDNNDISKTIALNGDAARIREASYFGISTNGYEKKWWTMFKWIPGTKVFKLTNRQINHGESVMKEVESNQEEYSMTTCYVANGGGEQRLV</sequence>
<evidence type="ECO:0000256" key="9">
    <source>
        <dbReference type="ARBA" id="ARBA00023170"/>
    </source>
</evidence>
<evidence type="ECO:0000256" key="14">
    <source>
        <dbReference type="SAM" id="Phobius"/>
    </source>
</evidence>
<dbReference type="Proteomes" id="UP001168990">
    <property type="component" value="Unassembled WGS sequence"/>
</dbReference>
<feature type="region of interest" description="Disordered" evidence="13">
    <location>
        <begin position="374"/>
        <end position="409"/>
    </location>
</feature>
<dbReference type="InterPro" id="IPR017452">
    <property type="entry name" value="GPCR_Rhodpsn_7TM"/>
</dbReference>
<feature type="transmembrane region" description="Helical" evidence="14">
    <location>
        <begin position="95"/>
        <end position="119"/>
    </location>
</feature>
<evidence type="ECO:0000256" key="4">
    <source>
        <dbReference type="ARBA" id="ARBA00022692"/>
    </source>
</evidence>
<feature type="transmembrane region" description="Helical" evidence="14">
    <location>
        <begin position="329"/>
        <end position="347"/>
    </location>
</feature>
<keyword evidence="11 12" id="KW-0807">Transducer</keyword>
<evidence type="ECO:0000259" key="15">
    <source>
        <dbReference type="PROSITE" id="PS50262"/>
    </source>
</evidence>
<feature type="transmembrane region" description="Helical" evidence="14">
    <location>
        <begin position="56"/>
        <end position="83"/>
    </location>
</feature>
<keyword evidence="7 14" id="KW-0472">Membrane</keyword>
<dbReference type="SUPFAM" id="SSF81321">
    <property type="entry name" value="Family A G protein-coupled receptor-like"/>
    <property type="match status" value="1"/>
</dbReference>
<dbReference type="InterPro" id="IPR000276">
    <property type="entry name" value="GPCR_Rhodpsn"/>
</dbReference>
<evidence type="ECO:0000256" key="8">
    <source>
        <dbReference type="ARBA" id="ARBA00023157"/>
    </source>
</evidence>
<proteinExistence type="inferred from homology"/>
<evidence type="ECO:0000256" key="7">
    <source>
        <dbReference type="ARBA" id="ARBA00023136"/>
    </source>
</evidence>
<feature type="compositionally biased region" description="Polar residues" evidence="13">
    <location>
        <begin position="381"/>
        <end position="409"/>
    </location>
</feature>
<dbReference type="GO" id="GO:0001607">
    <property type="term" value="F:neuromedin U receptor activity"/>
    <property type="evidence" value="ECO:0007669"/>
    <property type="project" value="InterPro"/>
</dbReference>
<dbReference type="PROSITE" id="PS00237">
    <property type="entry name" value="G_PROTEIN_RECEP_F1_1"/>
    <property type="match status" value="1"/>
</dbReference>
<evidence type="ECO:0000256" key="11">
    <source>
        <dbReference type="ARBA" id="ARBA00023224"/>
    </source>
</evidence>
<reference evidence="16" key="2">
    <citation type="submission" date="2023-03" db="EMBL/GenBank/DDBJ databases">
        <authorList>
            <person name="Inwood S.N."/>
            <person name="Skelly J.G."/>
            <person name="Guhlin J."/>
            <person name="Harrop T.W.R."/>
            <person name="Goldson S.G."/>
            <person name="Dearden P.K."/>
        </authorList>
    </citation>
    <scope>NUCLEOTIDE SEQUENCE</scope>
    <source>
        <strain evidence="16">Irish</strain>
        <tissue evidence="16">Whole body</tissue>
    </source>
</reference>
<evidence type="ECO:0000256" key="12">
    <source>
        <dbReference type="RuleBase" id="RU000688"/>
    </source>
</evidence>
<dbReference type="PROSITE" id="PS50262">
    <property type="entry name" value="G_PROTEIN_RECEP_F1_2"/>
    <property type="match status" value="1"/>
</dbReference>
<dbReference type="CDD" id="cd15134">
    <property type="entry name" value="7tmA_capaR"/>
    <property type="match status" value="1"/>
</dbReference>
<dbReference type="Pfam" id="PF00001">
    <property type="entry name" value="7tm_1"/>
    <property type="match status" value="1"/>
</dbReference>
<evidence type="ECO:0000256" key="2">
    <source>
        <dbReference type="ARBA" id="ARBA00010663"/>
    </source>
</evidence>
<dbReference type="PANTHER" id="PTHR24243:SF208">
    <property type="entry name" value="PYROKININ-1 RECEPTOR"/>
    <property type="match status" value="1"/>
</dbReference>
<name>A0AA39F9F1_9HYME</name>
<evidence type="ECO:0000313" key="17">
    <source>
        <dbReference type="Proteomes" id="UP001168990"/>
    </source>
</evidence>
<feature type="domain" description="G-protein coupled receptors family 1 profile" evidence="15">
    <location>
        <begin position="74"/>
        <end position="356"/>
    </location>
</feature>
<keyword evidence="4 12" id="KW-0812">Transmembrane</keyword>
<feature type="transmembrane region" description="Helical" evidence="14">
    <location>
        <begin position="289"/>
        <end position="309"/>
    </location>
</feature>
<dbReference type="PANTHER" id="PTHR24243">
    <property type="entry name" value="G-PROTEIN COUPLED RECEPTOR"/>
    <property type="match status" value="1"/>
</dbReference>
<keyword evidence="5 14" id="KW-1133">Transmembrane helix</keyword>
<comment type="subcellular location">
    <subcellularLocation>
        <location evidence="1">Cell membrane</location>
        <topology evidence="1">Multi-pass membrane protein</topology>
    </subcellularLocation>
</comment>
<reference evidence="16" key="1">
    <citation type="journal article" date="2023" name="bioRxiv">
        <title>Scaffold-level genome assemblies of two parasitoid biocontrol wasps reveal the parthenogenesis mechanism and an associated novel virus.</title>
        <authorList>
            <person name="Inwood S."/>
            <person name="Skelly J."/>
            <person name="Guhlin J."/>
            <person name="Harrop T."/>
            <person name="Goldson S."/>
            <person name="Dearden P."/>
        </authorList>
    </citation>
    <scope>NUCLEOTIDE SEQUENCE</scope>
    <source>
        <strain evidence="16">Irish</strain>
        <tissue evidence="16">Whole body</tissue>
    </source>
</reference>
<evidence type="ECO:0000313" key="16">
    <source>
        <dbReference type="EMBL" id="KAK0165375.1"/>
    </source>
</evidence>
<gene>
    <name evidence="16" type="ORF">PV328_003892</name>
</gene>